<sequence length="119" mass="12884">MIWRKVPPPGRFYAGGLTSEPGGDSMRDARHVDAQLFQPDIPLRLDMRTAALVEHALALQEMAGTGAAALFLHCHDVPLPTALRVLTTGPRRKPAGPHLFARLRPRTAALAQGLPLPAR</sequence>
<protein>
    <submittedName>
        <fullName evidence="1">Uncharacterized protein</fullName>
    </submittedName>
</protein>
<gene>
    <name evidence="1" type="ORF">CNX70_22630</name>
</gene>
<dbReference type="Proteomes" id="UP000218437">
    <property type="component" value="Chromosome"/>
</dbReference>
<reference evidence="1 2" key="1">
    <citation type="submission" date="2017-09" db="EMBL/GenBank/DDBJ databases">
        <title>Complete genome sequence of Janthinobacterium svalbardensis PAMC 27463.</title>
        <authorList>
            <person name="Cho Y.-J."/>
            <person name="Cho A."/>
            <person name="Kim O.-S."/>
            <person name="Lee J.-I."/>
        </authorList>
    </citation>
    <scope>NUCLEOTIDE SEQUENCE [LARGE SCALE GENOMIC DNA]</scope>
    <source>
        <strain evidence="1 2">PAMC 27463</strain>
    </source>
</reference>
<accession>A0A290X0E8</accession>
<dbReference type="KEGG" id="jsv:CNX70_22630"/>
<name>A0A290X0E8_9BURK</name>
<organism evidence="1 2">
    <name type="scientific">Janthinobacterium svalbardensis</name>
    <dbReference type="NCBI Taxonomy" id="368607"/>
    <lineage>
        <taxon>Bacteria</taxon>
        <taxon>Pseudomonadati</taxon>
        <taxon>Pseudomonadota</taxon>
        <taxon>Betaproteobacteria</taxon>
        <taxon>Burkholderiales</taxon>
        <taxon>Oxalobacteraceae</taxon>
        <taxon>Janthinobacterium</taxon>
    </lineage>
</organism>
<dbReference type="EMBL" id="CP023422">
    <property type="protein sequence ID" value="ATD62622.1"/>
    <property type="molecule type" value="Genomic_DNA"/>
</dbReference>
<evidence type="ECO:0000313" key="1">
    <source>
        <dbReference type="EMBL" id="ATD62622.1"/>
    </source>
</evidence>
<evidence type="ECO:0000313" key="2">
    <source>
        <dbReference type="Proteomes" id="UP000218437"/>
    </source>
</evidence>
<keyword evidence="2" id="KW-1185">Reference proteome</keyword>
<dbReference type="AlphaFoldDB" id="A0A290X0E8"/>
<proteinExistence type="predicted"/>